<evidence type="ECO:0000256" key="2">
    <source>
        <dbReference type="ARBA" id="ARBA00022475"/>
    </source>
</evidence>
<dbReference type="KEGG" id="mcb:Mycch_1280"/>
<dbReference type="InterPro" id="IPR050833">
    <property type="entry name" value="Poly_Biosynth_Transport"/>
</dbReference>
<keyword evidence="4 6" id="KW-1133">Transmembrane helix</keyword>
<feature type="transmembrane region" description="Helical" evidence="6">
    <location>
        <begin position="41"/>
        <end position="63"/>
    </location>
</feature>
<feature type="transmembrane region" description="Helical" evidence="6">
    <location>
        <begin position="363"/>
        <end position="386"/>
    </location>
</feature>
<feature type="transmembrane region" description="Helical" evidence="6">
    <location>
        <begin position="332"/>
        <end position="356"/>
    </location>
</feature>
<feature type="transmembrane region" description="Helical" evidence="6">
    <location>
        <begin position="214"/>
        <end position="233"/>
    </location>
</feature>
<organism evidence="7 8">
    <name type="scientific">Mycolicibacterium chubuense (strain NBB4)</name>
    <name type="common">Mycobacterium chubuense</name>
    <dbReference type="NCBI Taxonomy" id="710421"/>
    <lineage>
        <taxon>Bacteria</taxon>
        <taxon>Bacillati</taxon>
        <taxon>Actinomycetota</taxon>
        <taxon>Actinomycetes</taxon>
        <taxon>Mycobacteriales</taxon>
        <taxon>Mycobacteriaceae</taxon>
        <taxon>Mycolicibacterium</taxon>
    </lineage>
</organism>
<keyword evidence="3 6" id="KW-0812">Transmembrane</keyword>
<keyword evidence="5 6" id="KW-0472">Membrane</keyword>
<dbReference type="PANTHER" id="PTHR30250:SF11">
    <property type="entry name" value="O-ANTIGEN TRANSPORTER-RELATED"/>
    <property type="match status" value="1"/>
</dbReference>
<feature type="transmembrane region" description="Helical" evidence="6">
    <location>
        <begin position="296"/>
        <end position="320"/>
    </location>
</feature>
<protein>
    <submittedName>
        <fullName evidence="7">Membrane protein involved in the export of O-antigen and teichoic acid</fullName>
    </submittedName>
</protein>
<dbReference type="Pfam" id="PF01943">
    <property type="entry name" value="Polysacc_synt"/>
    <property type="match status" value="1"/>
</dbReference>
<dbReference type="PANTHER" id="PTHR30250">
    <property type="entry name" value="PST FAMILY PREDICTED COLANIC ACID TRANSPORTER"/>
    <property type="match status" value="1"/>
</dbReference>
<dbReference type="AlphaFoldDB" id="I4BFN0"/>
<feature type="transmembrane region" description="Helical" evidence="6">
    <location>
        <begin position="422"/>
        <end position="441"/>
    </location>
</feature>
<accession>I4BFN0</accession>
<comment type="subcellular location">
    <subcellularLocation>
        <location evidence="1">Cell membrane</location>
        <topology evidence="1">Multi-pass membrane protein</topology>
    </subcellularLocation>
</comment>
<dbReference type="Proteomes" id="UP000006057">
    <property type="component" value="Chromosome"/>
</dbReference>
<evidence type="ECO:0000256" key="3">
    <source>
        <dbReference type="ARBA" id="ARBA00022692"/>
    </source>
</evidence>
<feature type="transmembrane region" description="Helical" evidence="6">
    <location>
        <begin position="90"/>
        <end position="108"/>
    </location>
</feature>
<feature type="transmembrane region" description="Helical" evidence="6">
    <location>
        <begin position="447"/>
        <end position="468"/>
    </location>
</feature>
<gene>
    <name evidence="7" type="ordered locus">Mycch_1280</name>
</gene>
<dbReference type="STRING" id="710421.Mycch_1280"/>
<dbReference type="GO" id="GO:0005886">
    <property type="term" value="C:plasma membrane"/>
    <property type="evidence" value="ECO:0007669"/>
    <property type="project" value="UniProtKB-SubCell"/>
</dbReference>
<evidence type="ECO:0000256" key="6">
    <source>
        <dbReference type="SAM" id="Phobius"/>
    </source>
</evidence>
<feature type="transmembrane region" description="Helical" evidence="6">
    <location>
        <begin position="392"/>
        <end position="410"/>
    </location>
</feature>
<keyword evidence="2" id="KW-1003">Cell membrane</keyword>
<dbReference type="PATRIC" id="fig|710421.3.peg.1288"/>
<dbReference type="InterPro" id="IPR002797">
    <property type="entry name" value="Polysacc_synth"/>
</dbReference>
<keyword evidence="8" id="KW-1185">Reference proteome</keyword>
<proteinExistence type="predicted"/>
<dbReference type="EMBL" id="CP003053">
    <property type="protein sequence ID" value="AFM16087.1"/>
    <property type="molecule type" value="Genomic_DNA"/>
</dbReference>
<sequence length="510" mass="53769" precursor="true">MSPSFARNTLLGFASGAAVALAGFVGNAVVARLLGPEKLGVFAYAVWCVTVAATVAAMGIDLVQQRFIPNLRAEGRNDEAEGLIGTTTRFSMMSTVVVGVVLFGYLYWPGRSAMEGGSEGSRDVILAVALTWFVCWKLSDLYLFYLRGEQRFGELARLSAVSALMKVATMALGAWLFGIPGALAGYIAGTVLPASRMFRLLRKKPSVDAALKREVIRFALGSWVAGVIGTLVFGRTQIVFLEHYTGLGAVGMFAAAVTVAEMAVQLPPLLLSALLPRFSEQHGLGAHESMLRLYRTTTALIAMVIVPLCLGLAAIAPVLIPVLFGAEFADAIPVASVLLIAAAVSSLGVTTLYLLYSAGKTGLLVVSNGVGLAGTVALGFLLIPRFGLMGAAWSRGTVQVLVVLIETWYVTRRLNFAPPYRVLGVITLASVAQGVAAYVISVEVGGAVSLALSIPAAILVYVVALRALSVTSMIDPGLTKRLIEHLPERSRPLIRKILKLPVPPASSAAN</sequence>
<evidence type="ECO:0000256" key="4">
    <source>
        <dbReference type="ARBA" id="ARBA00022989"/>
    </source>
</evidence>
<evidence type="ECO:0000313" key="8">
    <source>
        <dbReference type="Proteomes" id="UP000006057"/>
    </source>
</evidence>
<evidence type="ECO:0000256" key="5">
    <source>
        <dbReference type="ARBA" id="ARBA00023136"/>
    </source>
</evidence>
<dbReference type="HOGENOM" id="CLU_040912_0_0_11"/>
<name>I4BFN0_MYCCN</name>
<evidence type="ECO:0000256" key="1">
    <source>
        <dbReference type="ARBA" id="ARBA00004651"/>
    </source>
</evidence>
<dbReference type="RefSeq" id="WP_014814570.1">
    <property type="nucleotide sequence ID" value="NC_018027.1"/>
</dbReference>
<dbReference type="eggNOG" id="COG2244">
    <property type="taxonomic scope" value="Bacteria"/>
</dbReference>
<evidence type="ECO:0000313" key="7">
    <source>
        <dbReference type="EMBL" id="AFM16087.1"/>
    </source>
</evidence>
<feature type="transmembrane region" description="Helical" evidence="6">
    <location>
        <begin position="124"/>
        <end position="146"/>
    </location>
</feature>
<reference evidence="7 8" key="1">
    <citation type="submission" date="2012-06" db="EMBL/GenBank/DDBJ databases">
        <title>Complete sequence of chromosome of Mycobacterium chubuense NBB4.</title>
        <authorList>
            <consortium name="US DOE Joint Genome Institute"/>
            <person name="Lucas S."/>
            <person name="Han J."/>
            <person name="Lapidus A."/>
            <person name="Cheng J.-F."/>
            <person name="Goodwin L."/>
            <person name="Pitluck S."/>
            <person name="Peters L."/>
            <person name="Mikhailova N."/>
            <person name="Teshima H."/>
            <person name="Detter J.C."/>
            <person name="Han C."/>
            <person name="Tapia R."/>
            <person name="Land M."/>
            <person name="Hauser L."/>
            <person name="Kyrpides N."/>
            <person name="Ivanova N."/>
            <person name="Pagani I."/>
            <person name="Mattes T."/>
            <person name="Holmes A."/>
            <person name="Rutledge P."/>
            <person name="Paulsen I."/>
            <person name="Coleman N."/>
            <person name="Woyke T."/>
        </authorList>
    </citation>
    <scope>NUCLEOTIDE SEQUENCE [LARGE SCALE GENOMIC DNA]</scope>
    <source>
        <strain evidence="7 8">NBB4</strain>
    </source>
</reference>